<keyword evidence="1" id="KW-1133">Transmembrane helix</keyword>
<sequence>MTIWQSFMGTLMENATVLTLMSLFSPVYTKSKGRFISAIIISAVVVTFGEYIHLPIVIRFIVNYGFAAVFYSLFFHRKLQYTLFEFLFAIDVSIVIEFLLIVLQNFFWPGNLEVWQSFVHLGILLGLSIVCTKFVRMVISFQAFYETYRQSFCLVTISIFAVLLLELFIWDTARYSLYANLGLICLFILMWLVLNFYLLKVLVTDERKKTLVSAYEQYEETTETLLDCLYSDQHEYNRHLQTILRMCEENDTTKTEIMTYVMEMGQNEDKEKQQIFLCPAGSGLINGLIYTKAKEAADNNIKLIHLSESKVPSFPCLNYELIELLGNLLDNALEYLKKQPKNKAKEIYLDLGYDQGKVFIKVKNSYYAATTESEFWVKKGYTTKSSSKHGYGLYNVKQIVAKYKGDFNIFTEALYINICIYFENSNGKSDSI</sequence>
<gene>
    <name evidence="3" type="ORF">Ami103574_11705</name>
</gene>
<dbReference type="InterPro" id="IPR036890">
    <property type="entry name" value="HATPase_C_sf"/>
</dbReference>
<feature type="domain" description="Sensor histidine kinase NatK-like C-terminal" evidence="2">
    <location>
        <begin position="320"/>
        <end position="411"/>
    </location>
</feature>
<organism evidence="3 4">
    <name type="scientific">Aminipila butyrica</name>
    <dbReference type="NCBI Taxonomy" id="433296"/>
    <lineage>
        <taxon>Bacteria</taxon>
        <taxon>Bacillati</taxon>
        <taxon>Bacillota</taxon>
        <taxon>Clostridia</taxon>
        <taxon>Peptostreptococcales</taxon>
        <taxon>Anaerovoracaceae</taxon>
        <taxon>Aminipila</taxon>
    </lineage>
</organism>
<evidence type="ECO:0000313" key="4">
    <source>
        <dbReference type="Proteomes" id="UP000466848"/>
    </source>
</evidence>
<feature type="transmembrane region" description="Helical" evidence="1">
    <location>
        <begin position="58"/>
        <end position="74"/>
    </location>
</feature>
<feature type="transmembrane region" description="Helical" evidence="1">
    <location>
        <begin position="86"/>
        <end position="107"/>
    </location>
</feature>
<dbReference type="PANTHER" id="PTHR40448">
    <property type="entry name" value="TWO-COMPONENT SENSOR HISTIDINE KINASE"/>
    <property type="match status" value="1"/>
</dbReference>
<feature type="transmembrane region" description="Helical" evidence="1">
    <location>
        <begin position="176"/>
        <end position="199"/>
    </location>
</feature>
<dbReference type="Pfam" id="PF14501">
    <property type="entry name" value="HATPase_c_5"/>
    <property type="match status" value="1"/>
</dbReference>
<dbReference type="GO" id="GO:0016301">
    <property type="term" value="F:kinase activity"/>
    <property type="evidence" value="ECO:0007669"/>
    <property type="project" value="UniProtKB-KW"/>
</dbReference>
<dbReference type="Proteomes" id="UP000466848">
    <property type="component" value="Chromosome"/>
</dbReference>
<evidence type="ECO:0000259" key="2">
    <source>
        <dbReference type="Pfam" id="PF14501"/>
    </source>
</evidence>
<dbReference type="EMBL" id="CP048649">
    <property type="protein sequence ID" value="QIB69945.1"/>
    <property type="molecule type" value="Genomic_DNA"/>
</dbReference>
<dbReference type="GO" id="GO:0042802">
    <property type="term" value="F:identical protein binding"/>
    <property type="evidence" value="ECO:0007669"/>
    <property type="project" value="TreeGrafter"/>
</dbReference>
<evidence type="ECO:0000256" key="1">
    <source>
        <dbReference type="SAM" id="Phobius"/>
    </source>
</evidence>
<dbReference type="Gene3D" id="3.30.565.10">
    <property type="entry name" value="Histidine kinase-like ATPase, C-terminal domain"/>
    <property type="match status" value="1"/>
</dbReference>
<keyword evidence="3" id="KW-0418">Kinase</keyword>
<feature type="transmembrane region" description="Helical" evidence="1">
    <location>
        <begin position="151"/>
        <end position="170"/>
    </location>
</feature>
<dbReference type="AlphaFoldDB" id="A0A858BXX1"/>
<name>A0A858BXX1_9FIRM</name>
<keyword evidence="4" id="KW-1185">Reference proteome</keyword>
<dbReference type="InterPro" id="IPR032834">
    <property type="entry name" value="NatK-like_C"/>
</dbReference>
<evidence type="ECO:0000313" key="3">
    <source>
        <dbReference type="EMBL" id="QIB69945.1"/>
    </source>
</evidence>
<feature type="transmembrane region" description="Helical" evidence="1">
    <location>
        <begin position="35"/>
        <end position="52"/>
    </location>
</feature>
<keyword evidence="1" id="KW-0472">Membrane</keyword>
<reference evidence="3 4" key="1">
    <citation type="submission" date="2020-02" db="EMBL/GenBank/DDBJ databases">
        <authorList>
            <person name="Kim Y.B."/>
            <person name="Roh S.W."/>
        </authorList>
    </citation>
    <scope>NUCLEOTIDE SEQUENCE [LARGE SCALE GENOMIC DNA]</scope>
    <source>
        <strain evidence="3 4">DSM 103574</strain>
    </source>
</reference>
<dbReference type="SUPFAM" id="SSF55874">
    <property type="entry name" value="ATPase domain of HSP90 chaperone/DNA topoisomerase II/histidine kinase"/>
    <property type="match status" value="1"/>
</dbReference>
<feature type="transmembrane region" description="Helical" evidence="1">
    <location>
        <begin position="119"/>
        <end position="139"/>
    </location>
</feature>
<dbReference type="PANTHER" id="PTHR40448:SF1">
    <property type="entry name" value="TWO-COMPONENT SENSOR HISTIDINE KINASE"/>
    <property type="match status" value="1"/>
</dbReference>
<accession>A0A858BXX1</accession>
<keyword evidence="1" id="KW-0812">Transmembrane</keyword>
<keyword evidence="3" id="KW-0808">Transferase</keyword>
<protein>
    <submittedName>
        <fullName evidence="3">Sensor histidine kinase</fullName>
    </submittedName>
</protein>
<dbReference type="RefSeq" id="WP_163067185.1">
    <property type="nucleotide sequence ID" value="NZ_CP048649.1"/>
</dbReference>
<proteinExistence type="predicted"/>
<dbReference type="KEGG" id="abut:Ami103574_11705"/>